<dbReference type="GO" id="GO:0004737">
    <property type="term" value="F:pyruvate decarboxylase activity"/>
    <property type="evidence" value="ECO:0007669"/>
    <property type="project" value="TreeGrafter"/>
</dbReference>
<evidence type="ECO:0000256" key="1">
    <source>
        <dbReference type="ARBA" id="ARBA00001920"/>
    </source>
</evidence>
<dbReference type="GO" id="GO:0005829">
    <property type="term" value="C:cytosol"/>
    <property type="evidence" value="ECO:0007669"/>
    <property type="project" value="TreeGrafter"/>
</dbReference>
<dbReference type="Gene3D" id="3.40.50.970">
    <property type="match status" value="2"/>
</dbReference>
<dbReference type="CDD" id="cd07038">
    <property type="entry name" value="TPP_PYR_PDC_IPDC_like"/>
    <property type="match status" value="1"/>
</dbReference>
<evidence type="ECO:0000256" key="3">
    <source>
        <dbReference type="ARBA" id="ARBA00007812"/>
    </source>
</evidence>
<evidence type="ECO:0000313" key="11">
    <source>
        <dbReference type="EMBL" id="NMO14267.1"/>
    </source>
</evidence>
<dbReference type="EMBL" id="JABBJJ010000015">
    <property type="protein sequence ID" value="NMO14267.1"/>
    <property type="molecule type" value="Genomic_DNA"/>
</dbReference>
<protein>
    <submittedName>
        <fullName evidence="11">Alpha-keto acid decarboxylase family protein</fullName>
    </submittedName>
</protein>
<keyword evidence="12" id="KW-1185">Reference proteome</keyword>
<sequence>MKWTVAQYLKTRLEQLGLDRLFGVAGNYTAPFLNTILADKKSPIVITHNANELCAGYAADAYARLKGIGALHVTYSVGAFSLLNAIAGSYTEQVPVLLINGAPTNKEDSVEKNAGLLYSHTTGAPAVDIDVFRPVTVGAERVSDARRAPYQIDSVLTAMLTQRRPVYLEFAEDVWRAACQAPVGELRSGLGTTIAVSEATQAVAAAMQLIQSKTKCIFWAGIELQRFGLTQPFLSLLDTVNRLHAFEGQGIGFVTSPLSKSVVSEDHAYFQGCVTLTQTEIQQLVGDDGCLIGLGAWTTGKDTGNQNIRSSSTILASHGGVWVGASFFPLVGLEAFIQGLEKAFIAWAEQSAGKHLAGLRVRPAVSSKAALKAPRLTYDAFFASLGGWLTAKEVVVVDAGFPLVGAQSLHIPAQDGFVAQAAWLAIGYSVGAGTGVSCARPDKRAIVIVGDGAFHETCQAVSDHHANGLNTVVFVLANGLYGIEQQIVNPNPFRSPVVEYKDPLLDTFYPYNVLPRWKYDRIAEVFGGVGRKAASVDELEGVLREIRDTPGQNFVVEITIPEADSPAAIRAGLETTVGEDEIENPGWPPPSIF</sequence>
<organism evidence="11 12">
    <name type="scientific">Pyxidicoccus fallax</name>
    <dbReference type="NCBI Taxonomy" id="394095"/>
    <lineage>
        <taxon>Bacteria</taxon>
        <taxon>Pseudomonadati</taxon>
        <taxon>Myxococcota</taxon>
        <taxon>Myxococcia</taxon>
        <taxon>Myxococcales</taxon>
        <taxon>Cystobacterineae</taxon>
        <taxon>Myxococcaceae</taxon>
        <taxon>Pyxidicoccus</taxon>
    </lineage>
</organism>
<comment type="cofactor">
    <cofactor evidence="2">
        <name>thiamine diphosphate</name>
        <dbReference type="ChEBI" id="CHEBI:58937"/>
    </cofactor>
</comment>
<evidence type="ECO:0000256" key="7">
    <source>
        <dbReference type="ARBA" id="ARBA00023052"/>
    </source>
</evidence>
<dbReference type="Gene3D" id="3.40.50.1220">
    <property type="entry name" value="TPP-binding domain"/>
    <property type="match status" value="1"/>
</dbReference>
<keyword evidence="5" id="KW-0210">Decarboxylase</keyword>
<keyword evidence="6" id="KW-0460">Magnesium</keyword>
<keyword evidence="7" id="KW-0786">Thiamine pyrophosphate</keyword>
<dbReference type="Proteomes" id="UP000518300">
    <property type="component" value="Unassembled WGS sequence"/>
</dbReference>
<dbReference type="InterPro" id="IPR011766">
    <property type="entry name" value="TPP_enzyme_TPP-bd"/>
</dbReference>
<comment type="caution">
    <text evidence="11">The sequence shown here is derived from an EMBL/GenBank/DDBJ whole genome shotgun (WGS) entry which is preliminary data.</text>
</comment>
<comment type="cofactor">
    <cofactor evidence="1">
        <name>a metal cation</name>
        <dbReference type="ChEBI" id="CHEBI:25213"/>
    </cofactor>
</comment>
<evidence type="ECO:0000256" key="5">
    <source>
        <dbReference type="ARBA" id="ARBA00022793"/>
    </source>
</evidence>
<accession>A0A848L6W7</accession>
<dbReference type="SUPFAM" id="SSF52467">
    <property type="entry name" value="DHS-like NAD/FAD-binding domain"/>
    <property type="match status" value="1"/>
</dbReference>
<dbReference type="AlphaFoldDB" id="A0A848L6W7"/>
<evidence type="ECO:0000259" key="10">
    <source>
        <dbReference type="Pfam" id="PF02776"/>
    </source>
</evidence>
<dbReference type="InterPro" id="IPR029061">
    <property type="entry name" value="THDP-binding"/>
</dbReference>
<keyword evidence="4" id="KW-0479">Metal-binding</keyword>
<dbReference type="GO" id="GO:0046872">
    <property type="term" value="F:metal ion binding"/>
    <property type="evidence" value="ECO:0007669"/>
    <property type="project" value="UniProtKB-KW"/>
</dbReference>
<dbReference type="InterPro" id="IPR012001">
    <property type="entry name" value="Thiamin_PyroP_enz_TPP-bd_dom"/>
</dbReference>
<reference evidence="11 12" key="1">
    <citation type="submission" date="2020-04" db="EMBL/GenBank/DDBJ databases">
        <title>Draft genome of Pyxidicoccus fallax type strain.</title>
        <authorList>
            <person name="Whitworth D.E."/>
        </authorList>
    </citation>
    <scope>NUCLEOTIDE SEQUENCE [LARGE SCALE GENOMIC DNA]</scope>
    <source>
        <strain evidence="11 12">DSM 14698</strain>
    </source>
</reference>
<evidence type="ECO:0000313" key="12">
    <source>
        <dbReference type="Proteomes" id="UP000518300"/>
    </source>
</evidence>
<dbReference type="InterPro" id="IPR047213">
    <property type="entry name" value="TPP_PYR_PDC_IPDC-like"/>
</dbReference>
<evidence type="ECO:0000256" key="6">
    <source>
        <dbReference type="ARBA" id="ARBA00022842"/>
    </source>
</evidence>
<dbReference type="InterPro" id="IPR029035">
    <property type="entry name" value="DHS-like_NAD/FAD-binding_dom"/>
</dbReference>
<name>A0A848L6W7_9BACT</name>
<dbReference type="Pfam" id="PF02776">
    <property type="entry name" value="TPP_enzyme_N"/>
    <property type="match status" value="1"/>
</dbReference>
<dbReference type="InterPro" id="IPR012110">
    <property type="entry name" value="PDC/IPDC-like"/>
</dbReference>
<comment type="similarity">
    <text evidence="3">Belongs to the TPP enzyme family.</text>
</comment>
<feature type="domain" description="Thiamine pyrophosphate enzyme TPP-binding" evidence="9">
    <location>
        <begin position="404"/>
        <end position="554"/>
    </location>
</feature>
<dbReference type="GO" id="GO:0030976">
    <property type="term" value="F:thiamine pyrophosphate binding"/>
    <property type="evidence" value="ECO:0007669"/>
    <property type="project" value="InterPro"/>
</dbReference>
<keyword evidence="8" id="KW-0456">Lyase</keyword>
<evidence type="ECO:0000256" key="8">
    <source>
        <dbReference type="ARBA" id="ARBA00023239"/>
    </source>
</evidence>
<dbReference type="RefSeq" id="WP_169343565.1">
    <property type="nucleotide sequence ID" value="NZ_JABBJJ010000015.1"/>
</dbReference>
<gene>
    <name evidence="11" type="ORF">HG543_05265</name>
</gene>
<evidence type="ECO:0000256" key="4">
    <source>
        <dbReference type="ARBA" id="ARBA00022723"/>
    </source>
</evidence>
<evidence type="ECO:0000259" key="9">
    <source>
        <dbReference type="Pfam" id="PF02775"/>
    </source>
</evidence>
<proteinExistence type="inferred from homology"/>
<dbReference type="PANTHER" id="PTHR43452:SF30">
    <property type="entry name" value="PYRUVATE DECARBOXYLASE ISOZYME 1-RELATED"/>
    <property type="match status" value="1"/>
</dbReference>
<dbReference type="Pfam" id="PF02775">
    <property type="entry name" value="TPP_enzyme_C"/>
    <property type="match status" value="1"/>
</dbReference>
<dbReference type="SUPFAM" id="SSF52518">
    <property type="entry name" value="Thiamin diphosphate-binding fold (THDP-binding)"/>
    <property type="match status" value="2"/>
</dbReference>
<evidence type="ECO:0000256" key="2">
    <source>
        <dbReference type="ARBA" id="ARBA00001964"/>
    </source>
</evidence>
<feature type="domain" description="Thiamine pyrophosphate enzyme N-terminal TPP-binding" evidence="10">
    <location>
        <begin position="4"/>
        <end position="109"/>
    </location>
</feature>
<dbReference type="GO" id="GO:0000949">
    <property type="term" value="P:aromatic amino acid family catabolic process to alcohol via Ehrlich pathway"/>
    <property type="evidence" value="ECO:0007669"/>
    <property type="project" value="TreeGrafter"/>
</dbReference>
<dbReference type="PANTHER" id="PTHR43452">
    <property type="entry name" value="PYRUVATE DECARBOXYLASE"/>
    <property type="match status" value="1"/>
</dbReference>